<feature type="domain" description="Alanyl-transfer RNA synthetases family profile" evidence="5">
    <location>
        <begin position="1"/>
        <end position="242"/>
    </location>
</feature>
<dbReference type="GO" id="GO:0006419">
    <property type="term" value="P:alanyl-tRNA aminoacylation"/>
    <property type="evidence" value="ECO:0007669"/>
    <property type="project" value="InterPro"/>
</dbReference>
<dbReference type="InterPro" id="IPR018165">
    <property type="entry name" value="Ala-tRNA-synth_IIc_core"/>
</dbReference>
<name>A0A3S2TT84_9BACI</name>
<dbReference type="InterPro" id="IPR018164">
    <property type="entry name" value="Ala-tRNA-synth_IIc_N"/>
</dbReference>
<dbReference type="Gene3D" id="2.40.30.130">
    <property type="match status" value="1"/>
</dbReference>
<dbReference type="InterPro" id="IPR009000">
    <property type="entry name" value="Transl_B-barrel_sf"/>
</dbReference>
<dbReference type="PROSITE" id="PS50860">
    <property type="entry name" value="AA_TRNA_LIGASE_II_ALA"/>
    <property type="match status" value="1"/>
</dbReference>
<keyword evidence="4" id="KW-0862">Zinc</keyword>
<dbReference type="InterPro" id="IPR051335">
    <property type="entry name" value="Alanyl-tRNA_Editing_Enzymes"/>
</dbReference>
<dbReference type="SMART" id="SM00863">
    <property type="entry name" value="tRNA_SAD"/>
    <property type="match status" value="1"/>
</dbReference>
<dbReference type="GO" id="GO:0003676">
    <property type="term" value="F:nucleic acid binding"/>
    <property type="evidence" value="ECO:0007669"/>
    <property type="project" value="InterPro"/>
</dbReference>
<evidence type="ECO:0000313" key="7">
    <source>
        <dbReference type="Proteomes" id="UP000288024"/>
    </source>
</evidence>
<dbReference type="SUPFAM" id="SSF55186">
    <property type="entry name" value="ThrRS/AlaRS common domain"/>
    <property type="match status" value="1"/>
</dbReference>
<dbReference type="InterPro" id="IPR012947">
    <property type="entry name" value="tRNA_SAD"/>
</dbReference>
<keyword evidence="7" id="KW-1185">Reference proteome</keyword>
<comment type="cofactor">
    <cofactor evidence="1">
        <name>Zn(2+)</name>
        <dbReference type="ChEBI" id="CHEBI:29105"/>
    </cofactor>
</comment>
<accession>A0A3S2TT84</accession>
<dbReference type="GO" id="GO:0046872">
    <property type="term" value="F:metal ion binding"/>
    <property type="evidence" value="ECO:0007669"/>
    <property type="project" value="UniProtKB-KW"/>
</dbReference>
<sequence length="242" mass="27842">MEMKEMTIELYKDNAYIKECETNIRSVKGNTVVFEQTIFYPGGGGQPCDKGIIKHGNETYEVMNVKKSEGEIIHELDRPLQNIHEPVLMEIDWKWRMKNMRYHTLLHVIAGYLYENYKGMATSSQIETDYGRLEIAFPPEIIEEIQFDQLEQAIQKVLAQPHHVETKTVSRQEAEQKEGAIKTIINLLPASLDEVRIVTIEDIDEQACGGTHLKNTNEIGNFSIAKIQKKGALKRRIRVELK</sequence>
<dbReference type="SUPFAM" id="SSF50447">
    <property type="entry name" value="Translation proteins"/>
    <property type="match status" value="1"/>
</dbReference>
<dbReference type="EMBL" id="RZTZ01000006">
    <property type="protein sequence ID" value="RVT60699.1"/>
    <property type="molecule type" value="Genomic_DNA"/>
</dbReference>
<organism evidence="6 7">
    <name type="scientific">Niallia taxi</name>
    <dbReference type="NCBI Taxonomy" id="2499688"/>
    <lineage>
        <taxon>Bacteria</taxon>
        <taxon>Bacillati</taxon>
        <taxon>Bacillota</taxon>
        <taxon>Bacilli</taxon>
        <taxon>Bacillales</taxon>
        <taxon>Bacillaceae</taxon>
        <taxon>Niallia</taxon>
    </lineage>
</organism>
<reference evidence="6 7" key="1">
    <citation type="submission" date="2019-01" db="EMBL/GenBank/DDBJ databases">
        <title>Bacillus sp. M5HDSG1-1, whole genome shotgun sequence.</title>
        <authorList>
            <person name="Tuo L."/>
        </authorList>
    </citation>
    <scope>NUCLEOTIDE SEQUENCE [LARGE SCALE GENOMIC DNA]</scope>
    <source>
        <strain evidence="6 7">M5HDSG1-1</strain>
    </source>
</reference>
<evidence type="ECO:0000256" key="2">
    <source>
        <dbReference type="ARBA" id="ARBA00004496"/>
    </source>
</evidence>
<evidence type="ECO:0000259" key="5">
    <source>
        <dbReference type="PROSITE" id="PS50860"/>
    </source>
</evidence>
<dbReference type="GO" id="GO:0005737">
    <property type="term" value="C:cytoplasm"/>
    <property type="evidence" value="ECO:0007669"/>
    <property type="project" value="UniProtKB-SubCell"/>
</dbReference>
<dbReference type="PANTHER" id="PTHR43462">
    <property type="entry name" value="ALANYL-TRNA EDITING PROTEIN"/>
    <property type="match status" value="1"/>
</dbReference>
<dbReference type="GO" id="GO:0002161">
    <property type="term" value="F:aminoacyl-tRNA deacylase activity"/>
    <property type="evidence" value="ECO:0007669"/>
    <property type="project" value="UniProtKB-ARBA"/>
</dbReference>
<dbReference type="Gene3D" id="3.30.980.10">
    <property type="entry name" value="Threonyl-trna Synthetase, Chain A, domain 2"/>
    <property type="match status" value="1"/>
</dbReference>
<dbReference type="Proteomes" id="UP000288024">
    <property type="component" value="Unassembled WGS sequence"/>
</dbReference>
<dbReference type="InterPro" id="IPR018163">
    <property type="entry name" value="Thr/Ala-tRNA-synth_IIc_edit"/>
</dbReference>
<dbReference type="AlphaFoldDB" id="A0A3S2TT84"/>
<keyword evidence="3" id="KW-0479">Metal-binding</keyword>
<dbReference type="Pfam" id="PF07973">
    <property type="entry name" value="tRNA_SAD"/>
    <property type="match status" value="1"/>
</dbReference>
<evidence type="ECO:0000313" key="6">
    <source>
        <dbReference type="EMBL" id="RVT60699.1"/>
    </source>
</evidence>
<proteinExistence type="predicted"/>
<comment type="subcellular location">
    <subcellularLocation>
        <location evidence="2">Cytoplasm</location>
    </subcellularLocation>
</comment>
<evidence type="ECO:0000256" key="1">
    <source>
        <dbReference type="ARBA" id="ARBA00001947"/>
    </source>
</evidence>
<dbReference type="GO" id="GO:0004813">
    <property type="term" value="F:alanine-tRNA ligase activity"/>
    <property type="evidence" value="ECO:0007669"/>
    <property type="project" value="InterPro"/>
</dbReference>
<evidence type="ECO:0000256" key="4">
    <source>
        <dbReference type="ARBA" id="ARBA00022833"/>
    </source>
</evidence>
<gene>
    <name evidence="6" type="ORF">EM808_15740</name>
</gene>
<protein>
    <submittedName>
        <fullName evidence="6">Alanyl-tRNA editing protein</fullName>
    </submittedName>
</protein>
<dbReference type="Pfam" id="PF01411">
    <property type="entry name" value="tRNA-synt_2c"/>
    <property type="match status" value="1"/>
</dbReference>
<comment type="caution">
    <text evidence="6">The sequence shown here is derived from an EMBL/GenBank/DDBJ whole genome shotgun (WGS) entry which is preliminary data.</text>
</comment>
<dbReference type="PANTHER" id="PTHR43462:SF1">
    <property type="entry name" value="ALANYL-TRNA EDITING PROTEIN AARSD1"/>
    <property type="match status" value="1"/>
</dbReference>
<evidence type="ECO:0000256" key="3">
    <source>
        <dbReference type="ARBA" id="ARBA00022723"/>
    </source>
</evidence>
<dbReference type="GO" id="GO:0005524">
    <property type="term" value="F:ATP binding"/>
    <property type="evidence" value="ECO:0007669"/>
    <property type="project" value="InterPro"/>
</dbReference>